<dbReference type="CDD" id="cd07377">
    <property type="entry name" value="WHTH_GntR"/>
    <property type="match status" value="2"/>
</dbReference>
<accession>A0ABW6U5D6</accession>
<evidence type="ECO:0000313" key="5">
    <source>
        <dbReference type="EMBL" id="MFF4220038.1"/>
    </source>
</evidence>
<gene>
    <name evidence="5" type="ORF">ACFYZM_27755</name>
</gene>
<keyword evidence="3" id="KW-0804">Transcription</keyword>
<evidence type="ECO:0000256" key="2">
    <source>
        <dbReference type="ARBA" id="ARBA00023125"/>
    </source>
</evidence>
<dbReference type="EMBL" id="JBIAUT010000013">
    <property type="protein sequence ID" value="MFF4220038.1"/>
    <property type="molecule type" value="Genomic_DNA"/>
</dbReference>
<protein>
    <submittedName>
        <fullName evidence="5">GntR family transcriptional regulator</fullName>
    </submittedName>
</protein>
<keyword evidence="2" id="KW-0238">DNA-binding</keyword>
<evidence type="ECO:0000256" key="3">
    <source>
        <dbReference type="ARBA" id="ARBA00023163"/>
    </source>
</evidence>
<name>A0ABW6U5D6_9ACTN</name>
<dbReference type="InterPro" id="IPR036390">
    <property type="entry name" value="WH_DNA-bd_sf"/>
</dbReference>
<dbReference type="SUPFAM" id="SSF46785">
    <property type="entry name" value="Winged helix' DNA-binding domain"/>
    <property type="match status" value="2"/>
</dbReference>
<dbReference type="InterPro" id="IPR050679">
    <property type="entry name" value="Bact_HTH_transcr_reg"/>
</dbReference>
<evidence type="ECO:0000259" key="4">
    <source>
        <dbReference type="PROSITE" id="PS50949"/>
    </source>
</evidence>
<evidence type="ECO:0000313" key="6">
    <source>
        <dbReference type="Proteomes" id="UP001602123"/>
    </source>
</evidence>
<proteinExistence type="predicted"/>
<evidence type="ECO:0000256" key="1">
    <source>
        <dbReference type="ARBA" id="ARBA00023015"/>
    </source>
</evidence>
<feature type="domain" description="HTH gntR-type" evidence="4">
    <location>
        <begin position="73"/>
        <end position="141"/>
    </location>
</feature>
<dbReference type="SMART" id="SM00345">
    <property type="entry name" value="HTH_GNTR"/>
    <property type="match status" value="2"/>
</dbReference>
<keyword evidence="6" id="KW-1185">Reference proteome</keyword>
<dbReference type="InterPro" id="IPR036388">
    <property type="entry name" value="WH-like_DNA-bd_sf"/>
</dbReference>
<comment type="caution">
    <text evidence="5">The sequence shown here is derived from an EMBL/GenBank/DDBJ whole genome shotgun (WGS) entry which is preliminary data.</text>
</comment>
<dbReference type="RefSeq" id="WP_388632244.1">
    <property type="nucleotide sequence ID" value="NZ_JBIAUT010000013.1"/>
</dbReference>
<keyword evidence="1" id="KW-0805">Transcription regulation</keyword>
<dbReference type="PANTHER" id="PTHR44846:SF17">
    <property type="entry name" value="GNTR-FAMILY TRANSCRIPTIONAL REGULATOR"/>
    <property type="match status" value="1"/>
</dbReference>
<dbReference type="PROSITE" id="PS50949">
    <property type="entry name" value="HTH_GNTR"/>
    <property type="match status" value="2"/>
</dbReference>
<reference evidence="5 6" key="1">
    <citation type="submission" date="2024-10" db="EMBL/GenBank/DDBJ databases">
        <title>The Natural Products Discovery Center: Release of the First 8490 Sequenced Strains for Exploring Actinobacteria Biosynthetic Diversity.</title>
        <authorList>
            <person name="Kalkreuter E."/>
            <person name="Kautsar S.A."/>
            <person name="Yang D."/>
            <person name="Bader C.D."/>
            <person name="Teijaro C.N."/>
            <person name="Fluegel L."/>
            <person name="Davis C.M."/>
            <person name="Simpson J.R."/>
            <person name="Lauterbach L."/>
            <person name="Steele A.D."/>
            <person name="Gui C."/>
            <person name="Meng S."/>
            <person name="Li G."/>
            <person name="Viehrig K."/>
            <person name="Ye F."/>
            <person name="Su P."/>
            <person name="Kiefer A.F."/>
            <person name="Nichols A."/>
            <person name="Cepeda A.J."/>
            <person name="Yan W."/>
            <person name="Fan B."/>
            <person name="Jiang Y."/>
            <person name="Adhikari A."/>
            <person name="Zheng C.-J."/>
            <person name="Schuster L."/>
            <person name="Cowan T.M."/>
            <person name="Smanski M.J."/>
            <person name="Chevrette M.G."/>
            <person name="De Carvalho L.P.S."/>
            <person name="Shen B."/>
        </authorList>
    </citation>
    <scope>NUCLEOTIDE SEQUENCE [LARGE SCALE GENOMIC DNA]</scope>
    <source>
        <strain evidence="5 6">NPDC001650</strain>
    </source>
</reference>
<dbReference type="InterPro" id="IPR000524">
    <property type="entry name" value="Tscrpt_reg_HTH_GntR"/>
</dbReference>
<dbReference type="PRINTS" id="PR00035">
    <property type="entry name" value="HTHGNTR"/>
</dbReference>
<feature type="domain" description="HTH gntR-type" evidence="4">
    <location>
        <begin position="5"/>
        <end position="73"/>
    </location>
</feature>
<dbReference type="Gene3D" id="1.10.10.10">
    <property type="entry name" value="Winged helix-like DNA-binding domain superfamily/Winged helix DNA-binding domain"/>
    <property type="match status" value="2"/>
</dbReference>
<dbReference type="Pfam" id="PF00392">
    <property type="entry name" value="GntR"/>
    <property type="match status" value="2"/>
</dbReference>
<sequence>MTSVSPRGTYLRIAEDLRARLGGDVGQQCLPSEAALMREYGVSRSTVRRALHLLAAEGLIESSPGIGWRPRAATATPPLVEQMREELAAGGFEVGGTFHSEAALCGRFGFSRTAVRKALGQLEGEGLLEPVHGKGRIVKALPPASGTP</sequence>
<dbReference type="Proteomes" id="UP001602123">
    <property type="component" value="Unassembled WGS sequence"/>
</dbReference>
<organism evidence="5 6">
    <name type="scientific">Streptomyces nondiastaticus</name>
    <dbReference type="NCBI Taxonomy" id="3154512"/>
    <lineage>
        <taxon>Bacteria</taxon>
        <taxon>Bacillati</taxon>
        <taxon>Actinomycetota</taxon>
        <taxon>Actinomycetes</taxon>
        <taxon>Kitasatosporales</taxon>
        <taxon>Streptomycetaceae</taxon>
        <taxon>Streptomyces</taxon>
    </lineage>
</organism>
<dbReference type="PANTHER" id="PTHR44846">
    <property type="entry name" value="MANNOSYL-D-GLYCERATE TRANSPORT/METABOLISM SYSTEM REPRESSOR MNGR-RELATED"/>
    <property type="match status" value="1"/>
</dbReference>